<dbReference type="InterPro" id="IPR036291">
    <property type="entry name" value="NAD(P)-bd_dom_sf"/>
</dbReference>
<evidence type="ECO:0000313" key="5">
    <source>
        <dbReference type="Proteomes" id="UP000502248"/>
    </source>
</evidence>
<feature type="domain" description="Gfo/Idh/MocA-like oxidoreductase N-terminal" evidence="2">
    <location>
        <begin position="7"/>
        <end position="127"/>
    </location>
</feature>
<dbReference type="Pfam" id="PF01408">
    <property type="entry name" value="GFO_IDH_MocA"/>
    <property type="match status" value="1"/>
</dbReference>
<comment type="similarity">
    <text evidence="1">Belongs to the Gfo/Idh/MocA family.</text>
</comment>
<gene>
    <name evidence="4" type="ORF">HH215_26875</name>
</gene>
<protein>
    <submittedName>
        <fullName evidence="4">Gfo/Idh/MocA family oxidoreductase</fullName>
    </submittedName>
</protein>
<evidence type="ECO:0000313" key="4">
    <source>
        <dbReference type="EMBL" id="QJD86432.1"/>
    </source>
</evidence>
<name>A0A7Z2VNW9_9BACL</name>
<dbReference type="Gene3D" id="3.30.360.10">
    <property type="entry name" value="Dihydrodipicolinate Reductase, domain 2"/>
    <property type="match status" value="1"/>
</dbReference>
<dbReference type="SUPFAM" id="SSF55347">
    <property type="entry name" value="Glyceraldehyde-3-phosphate dehydrogenase-like, C-terminal domain"/>
    <property type="match status" value="1"/>
</dbReference>
<dbReference type="InterPro" id="IPR051450">
    <property type="entry name" value="Gfo/Idh/MocA_Oxidoreductases"/>
</dbReference>
<dbReference type="Proteomes" id="UP000502248">
    <property type="component" value="Chromosome"/>
</dbReference>
<dbReference type="Gene3D" id="3.40.50.720">
    <property type="entry name" value="NAD(P)-binding Rossmann-like Domain"/>
    <property type="match status" value="1"/>
</dbReference>
<keyword evidence="5" id="KW-1185">Reference proteome</keyword>
<feature type="domain" description="Gfo/Idh/MocA-like oxidoreductase C-terminal" evidence="3">
    <location>
        <begin position="140"/>
        <end position="335"/>
    </location>
</feature>
<accession>A0A7Z2VNW9</accession>
<evidence type="ECO:0000256" key="1">
    <source>
        <dbReference type="ARBA" id="ARBA00010928"/>
    </source>
</evidence>
<sequence>MKPITAILIGAGGRGAIAYAPYAERYPHQIRFVAVAEPDDNKRNRFAQRYDLDENQVFRTWEHILEQSKLADIAIICTQDRMHAEPAKIALAKGYHVLLEKPMSPEPKECIEMEQAAKEHGRLLTVCHVLRYTPFWQTLKRIVQSGDIGDIASVQLNENVGFYHYAHSFVRGNWRDSEQSSPMILAKSSHDMDILAYLIDQPCVRVSSFGSLTHFNEAHAPAGSTNRCLDGCAVESTCAYSAPRFYLGEEDLWARLITTDPSREGIIKALADGPYGRCVYKSDNNVVDHQVVNLEFANGATATFSMCGFTHDTSRSIQVMGTKGEIRGYMENNEMTVYRFATKEKQHISVNVPANGYVGHGGGDDELMRSFISEVRNFSGLESRTGATVSVMSHMMAFAAEHSRLNHGMSVELKDYYELVAR</sequence>
<dbReference type="PANTHER" id="PTHR43377">
    <property type="entry name" value="BILIVERDIN REDUCTASE A"/>
    <property type="match status" value="1"/>
</dbReference>
<evidence type="ECO:0000259" key="2">
    <source>
        <dbReference type="Pfam" id="PF01408"/>
    </source>
</evidence>
<proteinExistence type="inferred from homology"/>
<dbReference type="AlphaFoldDB" id="A0A7Z2VNW9"/>
<dbReference type="InterPro" id="IPR004104">
    <property type="entry name" value="Gfo/Idh/MocA-like_OxRdtase_C"/>
</dbReference>
<dbReference type="InterPro" id="IPR000683">
    <property type="entry name" value="Gfo/Idh/MocA-like_OxRdtase_N"/>
</dbReference>
<dbReference type="GO" id="GO:0000166">
    <property type="term" value="F:nucleotide binding"/>
    <property type="evidence" value="ECO:0007669"/>
    <property type="project" value="InterPro"/>
</dbReference>
<evidence type="ECO:0000259" key="3">
    <source>
        <dbReference type="Pfam" id="PF02894"/>
    </source>
</evidence>
<dbReference type="KEGG" id="cheb:HH215_26875"/>
<reference evidence="4 5" key="1">
    <citation type="submission" date="2020-04" db="EMBL/GenBank/DDBJ databases">
        <title>Genome sequencing of novel species.</title>
        <authorList>
            <person name="Heo J."/>
            <person name="Kim S.-J."/>
            <person name="Kim J.-S."/>
            <person name="Hong S.-B."/>
            <person name="Kwon S.-W."/>
        </authorList>
    </citation>
    <scope>NUCLEOTIDE SEQUENCE [LARGE SCALE GENOMIC DNA]</scope>
    <source>
        <strain evidence="4 5">MFER-1</strain>
    </source>
</reference>
<dbReference type="SUPFAM" id="SSF51735">
    <property type="entry name" value="NAD(P)-binding Rossmann-fold domains"/>
    <property type="match status" value="1"/>
</dbReference>
<dbReference type="RefSeq" id="WP_169282681.1">
    <property type="nucleotide sequence ID" value="NZ_CP051680.1"/>
</dbReference>
<dbReference type="EMBL" id="CP051680">
    <property type="protein sequence ID" value="QJD86432.1"/>
    <property type="molecule type" value="Genomic_DNA"/>
</dbReference>
<organism evidence="4 5">
    <name type="scientific">Cohnella herbarum</name>
    <dbReference type="NCBI Taxonomy" id="2728023"/>
    <lineage>
        <taxon>Bacteria</taxon>
        <taxon>Bacillati</taxon>
        <taxon>Bacillota</taxon>
        <taxon>Bacilli</taxon>
        <taxon>Bacillales</taxon>
        <taxon>Paenibacillaceae</taxon>
        <taxon>Cohnella</taxon>
    </lineage>
</organism>
<dbReference type="PANTHER" id="PTHR43377:SF2">
    <property type="entry name" value="BINDING ROSSMANN FOLD OXIDOREDUCTASE, PUTATIVE (AFU_ORTHOLOGUE AFUA_4G00560)-RELATED"/>
    <property type="match status" value="1"/>
</dbReference>
<dbReference type="Pfam" id="PF02894">
    <property type="entry name" value="GFO_IDH_MocA_C"/>
    <property type="match status" value="1"/>
</dbReference>